<dbReference type="AlphaFoldDB" id="A0AAV4WLF5"/>
<comment type="caution">
    <text evidence="1">The sequence shown here is derived from an EMBL/GenBank/DDBJ whole genome shotgun (WGS) entry which is preliminary data.</text>
</comment>
<protein>
    <submittedName>
        <fullName evidence="1">Uncharacterized protein</fullName>
    </submittedName>
</protein>
<reference evidence="1 2" key="1">
    <citation type="submission" date="2021-06" db="EMBL/GenBank/DDBJ databases">
        <title>Caerostris extrusa draft genome.</title>
        <authorList>
            <person name="Kono N."/>
            <person name="Arakawa K."/>
        </authorList>
    </citation>
    <scope>NUCLEOTIDE SEQUENCE [LARGE SCALE GENOMIC DNA]</scope>
</reference>
<name>A0AAV4WLF5_CAEEX</name>
<evidence type="ECO:0000313" key="2">
    <source>
        <dbReference type="Proteomes" id="UP001054945"/>
    </source>
</evidence>
<organism evidence="1 2">
    <name type="scientific">Caerostris extrusa</name>
    <name type="common">Bark spider</name>
    <name type="synonym">Caerostris bankana</name>
    <dbReference type="NCBI Taxonomy" id="172846"/>
    <lineage>
        <taxon>Eukaryota</taxon>
        <taxon>Metazoa</taxon>
        <taxon>Ecdysozoa</taxon>
        <taxon>Arthropoda</taxon>
        <taxon>Chelicerata</taxon>
        <taxon>Arachnida</taxon>
        <taxon>Araneae</taxon>
        <taxon>Araneomorphae</taxon>
        <taxon>Entelegynae</taxon>
        <taxon>Araneoidea</taxon>
        <taxon>Araneidae</taxon>
        <taxon>Caerostris</taxon>
    </lineage>
</organism>
<proteinExistence type="predicted"/>
<sequence length="118" mass="13131">MLEARKARVRYGVHEYLNCTAVEVPFRGVSSLWWPSSPMTPRAWRCSRPASVRSDSPISSIPCKSRGSTFRSVSLPSLSALVRPSSKASPGTKYGARTYPNKAGFVWFLGWFLEDLSC</sequence>
<accession>A0AAV4WLF5</accession>
<dbReference type="EMBL" id="BPLR01016345">
    <property type="protein sequence ID" value="GIY83153.1"/>
    <property type="molecule type" value="Genomic_DNA"/>
</dbReference>
<keyword evidence="2" id="KW-1185">Reference proteome</keyword>
<gene>
    <name evidence="1" type="ORF">CEXT_605891</name>
</gene>
<dbReference type="Proteomes" id="UP001054945">
    <property type="component" value="Unassembled WGS sequence"/>
</dbReference>
<evidence type="ECO:0000313" key="1">
    <source>
        <dbReference type="EMBL" id="GIY83153.1"/>
    </source>
</evidence>